<reference evidence="4" key="1">
    <citation type="submission" date="2022-11" db="EMBL/GenBank/DDBJ databases">
        <authorList>
            <person name="Petersen C."/>
        </authorList>
    </citation>
    <scope>NUCLEOTIDE SEQUENCE</scope>
    <source>
        <strain evidence="4">IBT 30761</strain>
    </source>
</reference>
<proteinExistence type="inferred from homology"/>
<protein>
    <recommendedName>
        <fullName evidence="3">NAD-dependent epimerase/dehydratase domain-containing protein</fullName>
    </recommendedName>
</protein>
<feature type="domain" description="NAD-dependent epimerase/dehydratase" evidence="3">
    <location>
        <begin position="27"/>
        <end position="270"/>
    </location>
</feature>
<dbReference type="RefSeq" id="XP_056479708.1">
    <property type="nucleotide sequence ID" value="XM_056614667.1"/>
</dbReference>
<evidence type="ECO:0000256" key="1">
    <source>
        <dbReference type="ARBA" id="ARBA00023002"/>
    </source>
</evidence>
<dbReference type="SUPFAM" id="SSF51735">
    <property type="entry name" value="NAD(P)-binding Rossmann-fold domains"/>
    <property type="match status" value="1"/>
</dbReference>
<gene>
    <name evidence="4" type="ORF">N7532_002173</name>
</gene>
<dbReference type="GO" id="GO:0016616">
    <property type="term" value="F:oxidoreductase activity, acting on the CH-OH group of donors, NAD or NADP as acceptor"/>
    <property type="evidence" value="ECO:0007669"/>
    <property type="project" value="TreeGrafter"/>
</dbReference>
<dbReference type="InterPro" id="IPR036291">
    <property type="entry name" value="NAD(P)-bd_dom_sf"/>
</dbReference>
<dbReference type="AlphaFoldDB" id="A0A9W9G410"/>
<keyword evidence="1" id="KW-0560">Oxidoreductase</keyword>
<organism evidence="4 5">
    <name type="scientific">Penicillium argentinense</name>
    <dbReference type="NCBI Taxonomy" id="1131581"/>
    <lineage>
        <taxon>Eukaryota</taxon>
        <taxon>Fungi</taxon>
        <taxon>Dikarya</taxon>
        <taxon>Ascomycota</taxon>
        <taxon>Pezizomycotina</taxon>
        <taxon>Eurotiomycetes</taxon>
        <taxon>Eurotiomycetidae</taxon>
        <taxon>Eurotiales</taxon>
        <taxon>Aspergillaceae</taxon>
        <taxon>Penicillium</taxon>
    </lineage>
</organism>
<dbReference type="InterPro" id="IPR001509">
    <property type="entry name" value="Epimerase_deHydtase"/>
</dbReference>
<evidence type="ECO:0000313" key="4">
    <source>
        <dbReference type="EMBL" id="KAJ5111638.1"/>
    </source>
</evidence>
<dbReference type="PANTHER" id="PTHR10366:SF812">
    <property type="entry name" value="VPS9 DOMAIN-CONTAINING PROTEIN"/>
    <property type="match status" value="1"/>
</dbReference>
<comment type="similarity">
    <text evidence="2">Belongs to the NAD(P)-dependent epimerase/dehydratase family. Dihydroflavonol-4-reductase subfamily.</text>
</comment>
<dbReference type="OrthoDB" id="2735536at2759"/>
<dbReference type="Proteomes" id="UP001149074">
    <property type="component" value="Unassembled WGS sequence"/>
</dbReference>
<evidence type="ECO:0000313" key="5">
    <source>
        <dbReference type="Proteomes" id="UP001149074"/>
    </source>
</evidence>
<dbReference type="EMBL" id="JAPQKI010000002">
    <property type="protein sequence ID" value="KAJ5111638.1"/>
    <property type="molecule type" value="Genomic_DNA"/>
</dbReference>
<reference evidence="4" key="2">
    <citation type="journal article" date="2023" name="IMA Fungus">
        <title>Comparative genomic study of the Penicillium genus elucidates a diverse pangenome and 15 lateral gene transfer events.</title>
        <authorList>
            <person name="Petersen C."/>
            <person name="Sorensen T."/>
            <person name="Nielsen M.R."/>
            <person name="Sondergaard T.E."/>
            <person name="Sorensen J.L."/>
            <person name="Fitzpatrick D.A."/>
            <person name="Frisvad J.C."/>
            <person name="Nielsen K.L."/>
        </authorList>
    </citation>
    <scope>NUCLEOTIDE SEQUENCE</scope>
    <source>
        <strain evidence="4">IBT 30761</strain>
    </source>
</reference>
<dbReference type="Pfam" id="PF01370">
    <property type="entry name" value="Epimerase"/>
    <property type="match status" value="1"/>
</dbReference>
<name>A0A9W9G410_9EURO</name>
<dbReference type="InterPro" id="IPR050425">
    <property type="entry name" value="NAD(P)_dehydrat-like"/>
</dbReference>
<sequence>MFPLLQSQLATPLTSIRSSCIMAGELIFITGATGFVGSATALAALKAGYRLRVCVRKVSDRLQALLSEHSEQVEYVTIPDLTDETAFQGKLNGVDYVLHLASAVPRGTDKKDYFIPAVKGTTVLLKEAAGVASIKKVVVTSSRAALIPLSGVPAGGIVKEDNDWDLSVDENASFEVPTDPAATAFRLYHASKLLSNNAAWSFWQNEKPHYSLVSLHPAFVLGHNLVQSSPDEIGSNSVLWKPIMTGTFGRSVAGVHIQDVAEAHIKALNPDIPDGSKYLLAGKPITWKDVAQIVHRDYPNVGTKISMEVEGEQCPTTTPKQSKNLG</sequence>
<evidence type="ECO:0000256" key="2">
    <source>
        <dbReference type="ARBA" id="ARBA00023445"/>
    </source>
</evidence>
<dbReference type="PANTHER" id="PTHR10366">
    <property type="entry name" value="NAD DEPENDENT EPIMERASE/DEHYDRATASE"/>
    <property type="match status" value="1"/>
</dbReference>
<comment type="caution">
    <text evidence="4">The sequence shown here is derived from an EMBL/GenBank/DDBJ whole genome shotgun (WGS) entry which is preliminary data.</text>
</comment>
<dbReference type="GeneID" id="81353646"/>
<keyword evidence="5" id="KW-1185">Reference proteome</keyword>
<evidence type="ECO:0000259" key="3">
    <source>
        <dbReference type="Pfam" id="PF01370"/>
    </source>
</evidence>
<dbReference type="Gene3D" id="3.40.50.720">
    <property type="entry name" value="NAD(P)-binding Rossmann-like Domain"/>
    <property type="match status" value="1"/>
</dbReference>
<accession>A0A9W9G410</accession>